<dbReference type="InterPro" id="IPR026960">
    <property type="entry name" value="RVT-Znf"/>
</dbReference>
<name>A0A6V7P1J0_ANACO</name>
<accession>A0A6V7P1J0</accession>
<gene>
    <name evidence="2" type="ORF">CB5_LOCUS7914</name>
</gene>
<dbReference type="PANTHER" id="PTHR36617">
    <property type="entry name" value="PROTEIN, PUTATIVE-RELATED"/>
    <property type="match status" value="1"/>
</dbReference>
<dbReference type="AlphaFoldDB" id="A0A6V7P1J0"/>
<evidence type="ECO:0000313" key="2">
    <source>
        <dbReference type="EMBL" id="CAD1824703.1"/>
    </source>
</evidence>
<reference evidence="2" key="1">
    <citation type="submission" date="2020-07" db="EMBL/GenBank/DDBJ databases">
        <authorList>
            <person name="Lin J."/>
        </authorList>
    </citation>
    <scope>NUCLEOTIDE SEQUENCE</scope>
</reference>
<evidence type="ECO:0000259" key="1">
    <source>
        <dbReference type="Pfam" id="PF13966"/>
    </source>
</evidence>
<dbReference type="EMBL" id="LR862144">
    <property type="protein sequence ID" value="CAD1824703.1"/>
    <property type="molecule type" value="Genomic_DNA"/>
</dbReference>
<protein>
    <recommendedName>
        <fullName evidence="1">Reverse transcriptase zinc-binding domain-containing protein</fullName>
    </recommendedName>
</protein>
<organism evidence="2">
    <name type="scientific">Ananas comosus var. bracteatus</name>
    <name type="common">red pineapple</name>
    <dbReference type="NCBI Taxonomy" id="296719"/>
    <lineage>
        <taxon>Eukaryota</taxon>
        <taxon>Viridiplantae</taxon>
        <taxon>Streptophyta</taxon>
        <taxon>Embryophyta</taxon>
        <taxon>Tracheophyta</taxon>
        <taxon>Spermatophyta</taxon>
        <taxon>Magnoliopsida</taxon>
        <taxon>Liliopsida</taxon>
        <taxon>Poales</taxon>
        <taxon>Bromeliaceae</taxon>
        <taxon>Bromelioideae</taxon>
        <taxon>Ananas</taxon>
    </lineage>
</organism>
<proteinExistence type="predicted"/>
<dbReference type="Pfam" id="PF13966">
    <property type="entry name" value="zf-RVT"/>
    <property type="match status" value="1"/>
</dbReference>
<feature type="domain" description="Reverse transcriptase zinc-binding" evidence="1">
    <location>
        <begin position="85"/>
        <end position="147"/>
    </location>
</feature>
<sequence length="179" mass="20616">MSSSGELTVQKQFPNLYALSTHKQLSIKNWIRRLAHNTGLDLHPILCLGEQQQRELGPFNALVHNTALTDCDDKAIWRWCEDGKFSVRKAYDFLIFDGIDVCTTPYLWKLKIPLRVKVFLWLAGRSKILTADNLSKRAGKALNLCSLPTRWNRARQSLKGLLKRNFDICLAATCWELWN</sequence>
<dbReference type="PANTHER" id="PTHR36617:SF15">
    <property type="entry name" value="REVERSE TRANSCRIPTASE ZINC-BINDING DOMAIN-CONTAINING PROTEIN"/>
    <property type="match status" value="1"/>
</dbReference>